<dbReference type="EMBL" id="KZ824284">
    <property type="protein sequence ID" value="RAL12164.1"/>
    <property type="molecule type" value="Genomic_DNA"/>
</dbReference>
<protein>
    <recommendedName>
        <fullName evidence="3">Vacuolar protein sorting-associated protein 62</fullName>
    </recommendedName>
</protein>
<evidence type="ECO:0008006" key="3">
    <source>
        <dbReference type="Google" id="ProtNLM"/>
    </source>
</evidence>
<organism evidence="1 2">
    <name type="scientific">Aspergillus homomorphus (strain CBS 101889)</name>
    <dbReference type="NCBI Taxonomy" id="1450537"/>
    <lineage>
        <taxon>Eukaryota</taxon>
        <taxon>Fungi</taxon>
        <taxon>Dikarya</taxon>
        <taxon>Ascomycota</taxon>
        <taxon>Pezizomycotina</taxon>
        <taxon>Eurotiomycetes</taxon>
        <taxon>Eurotiomycetidae</taxon>
        <taxon>Eurotiales</taxon>
        <taxon>Aspergillaceae</taxon>
        <taxon>Aspergillus</taxon>
        <taxon>Aspergillus subgen. Circumdati</taxon>
    </lineage>
</organism>
<dbReference type="VEuPathDB" id="FungiDB:BO97DRAFT_470394"/>
<accession>A0A395I0U8</accession>
<gene>
    <name evidence="1" type="ORF">BO97DRAFT_470394</name>
</gene>
<dbReference type="GeneID" id="37204228"/>
<name>A0A395I0U8_ASPHC</name>
<evidence type="ECO:0000313" key="2">
    <source>
        <dbReference type="Proteomes" id="UP000248961"/>
    </source>
</evidence>
<dbReference type="RefSeq" id="XP_025551318.1">
    <property type="nucleotide sequence ID" value="XM_025699939.1"/>
</dbReference>
<dbReference type="OrthoDB" id="188042at2759"/>
<dbReference type="Proteomes" id="UP000248961">
    <property type="component" value="Unassembled WGS sequence"/>
</dbReference>
<keyword evidence="2" id="KW-1185">Reference proteome</keyword>
<evidence type="ECO:0000313" key="1">
    <source>
        <dbReference type="EMBL" id="RAL12164.1"/>
    </source>
</evidence>
<dbReference type="AlphaFoldDB" id="A0A395I0U8"/>
<sequence>MWELLYHLPPLAAESSLSGASTIGLAATAILTCVIEYAPLVWLHSQDLMHTIPMVNWTSIPGSQSPLTLDDLASLNSMGNTSVYLTSKEGIDANPQPHWFYGVEPSVNGVTEVFGTLDAFYFYFFAYKQGNTVLGMQLGNHVGDWEHNMVGFEQGAFTYDATEKKGKRPIAYSANGTHAVYAIADSHDHTIPNFNLPTGLIVDYTDRGLLWDPARNAYAYSYDATSQKFQPYDASFPVNWLEYNGKWGNDALPGGPELFGQAKYTGGPNGSRFKHLVRSKVCPRSPCTILPKARIA</sequence>
<dbReference type="PANTHER" id="PTHR48174">
    <property type="entry name" value="DUF946 FAMILY PROTEIN"/>
    <property type="match status" value="1"/>
</dbReference>
<proteinExistence type="predicted"/>
<dbReference type="PANTHER" id="PTHR48174:SF5">
    <property type="entry name" value="VACUOLAR PROTEIN SORTING-ASSOCIATED PROTEIN 62"/>
    <property type="match status" value="1"/>
</dbReference>
<dbReference type="STRING" id="1450537.A0A395I0U8"/>
<reference evidence="1 2" key="1">
    <citation type="submission" date="2018-02" db="EMBL/GenBank/DDBJ databases">
        <title>The genomes of Aspergillus section Nigri reveals drivers in fungal speciation.</title>
        <authorList>
            <consortium name="DOE Joint Genome Institute"/>
            <person name="Vesth T.C."/>
            <person name="Nybo J."/>
            <person name="Theobald S."/>
            <person name="Brandl J."/>
            <person name="Frisvad J.C."/>
            <person name="Nielsen K.F."/>
            <person name="Lyhne E.K."/>
            <person name="Kogle M.E."/>
            <person name="Kuo A."/>
            <person name="Riley R."/>
            <person name="Clum A."/>
            <person name="Nolan M."/>
            <person name="Lipzen A."/>
            <person name="Salamov A."/>
            <person name="Henrissat B."/>
            <person name="Wiebenga A."/>
            <person name="De vries R.P."/>
            <person name="Grigoriev I.V."/>
            <person name="Mortensen U.H."/>
            <person name="Andersen M.R."/>
            <person name="Baker S.E."/>
        </authorList>
    </citation>
    <scope>NUCLEOTIDE SEQUENCE [LARGE SCALE GENOMIC DNA]</scope>
    <source>
        <strain evidence="1 2">CBS 101889</strain>
    </source>
</reference>